<dbReference type="PANTHER" id="PTHR42856">
    <property type="entry name" value="ACYL-COENZYME A THIOESTERASE PAAI"/>
    <property type="match status" value="1"/>
</dbReference>
<feature type="domain" description="Thioesterase" evidence="3">
    <location>
        <begin position="53"/>
        <end position="122"/>
    </location>
</feature>
<dbReference type="InterPro" id="IPR052723">
    <property type="entry name" value="Acyl-CoA_thioesterase_PaaI"/>
</dbReference>
<dbReference type="RefSeq" id="WP_231920356.1">
    <property type="nucleotide sequence ID" value="NZ_LT629772.1"/>
</dbReference>
<dbReference type="STRING" id="630515.SAMN04489812_3003"/>
<dbReference type="Proteomes" id="UP000199103">
    <property type="component" value="Chromosome I"/>
</dbReference>
<dbReference type="GO" id="GO:0016289">
    <property type="term" value="F:acyl-CoA hydrolase activity"/>
    <property type="evidence" value="ECO:0007669"/>
    <property type="project" value="TreeGrafter"/>
</dbReference>
<evidence type="ECO:0000259" key="3">
    <source>
        <dbReference type="Pfam" id="PF03061"/>
    </source>
</evidence>
<evidence type="ECO:0000256" key="2">
    <source>
        <dbReference type="ARBA" id="ARBA00022801"/>
    </source>
</evidence>
<comment type="similarity">
    <text evidence="1">Belongs to the thioesterase PaaI family.</text>
</comment>
<dbReference type="NCBIfam" id="TIGR02286">
    <property type="entry name" value="PaaD"/>
    <property type="match status" value="1"/>
</dbReference>
<dbReference type="AlphaFoldDB" id="A0A1H1UZH1"/>
<reference evidence="4 5" key="1">
    <citation type="submission" date="2016-10" db="EMBL/GenBank/DDBJ databases">
        <authorList>
            <person name="de Groot N.N."/>
        </authorList>
    </citation>
    <scope>NUCLEOTIDE SEQUENCE [LARGE SCALE GENOMIC DNA]</scope>
    <source>
        <strain evidence="4 5">DSM 21800</strain>
    </source>
</reference>
<protein>
    <submittedName>
        <fullName evidence="4">Acyl-CoA thioesterase</fullName>
    </submittedName>
</protein>
<dbReference type="NCBIfam" id="TIGR00369">
    <property type="entry name" value="unchar_dom_1"/>
    <property type="match status" value="1"/>
</dbReference>
<dbReference type="Gene3D" id="3.10.129.10">
    <property type="entry name" value="Hotdog Thioesterase"/>
    <property type="match status" value="1"/>
</dbReference>
<keyword evidence="5" id="KW-1185">Reference proteome</keyword>
<accession>A0A1H1UZH1</accession>
<evidence type="ECO:0000313" key="5">
    <source>
        <dbReference type="Proteomes" id="UP000199103"/>
    </source>
</evidence>
<dbReference type="CDD" id="cd03443">
    <property type="entry name" value="PaaI_thioesterase"/>
    <property type="match status" value="1"/>
</dbReference>
<organism evidence="4 5">
    <name type="scientific">Microlunatus soli</name>
    <dbReference type="NCBI Taxonomy" id="630515"/>
    <lineage>
        <taxon>Bacteria</taxon>
        <taxon>Bacillati</taxon>
        <taxon>Actinomycetota</taxon>
        <taxon>Actinomycetes</taxon>
        <taxon>Propionibacteriales</taxon>
        <taxon>Propionibacteriaceae</taxon>
        <taxon>Microlunatus</taxon>
    </lineage>
</organism>
<gene>
    <name evidence="4" type="ORF">SAMN04489812_3003</name>
</gene>
<dbReference type="InterPro" id="IPR029069">
    <property type="entry name" value="HotDog_dom_sf"/>
</dbReference>
<dbReference type="SUPFAM" id="SSF54637">
    <property type="entry name" value="Thioesterase/thiol ester dehydrase-isomerase"/>
    <property type="match status" value="1"/>
</dbReference>
<keyword evidence="2" id="KW-0378">Hydrolase</keyword>
<evidence type="ECO:0000256" key="1">
    <source>
        <dbReference type="ARBA" id="ARBA00008324"/>
    </source>
</evidence>
<name>A0A1H1UZH1_9ACTN</name>
<dbReference type="EMBL" id="LT629772">
    <property type="protein sequence ID" value="SDS77938.1"/>
    <property type="molecule type" value="Genomic_DNA"/>
</dbReference>
<dbReference type="PANTHER" id="PTHR42856:SF1">
    <property type="entry name" value="ACYL-COENZYME A THIOESTERASE PAAI"/>
    <property type="match status" value="1"/>
</dbReference>
<sequence>MVTDSADASRSAGVMWAGDAASAALGMQLEHVGPGTARVSMAVRADMVNGWDVCHGGLIASLADSTFALACNSHGTVTVASGFEIDFLEPAYLGDRLTAEAHERVRRGRSGIYDVTVTRGDTVIALFRGRSRSLQRPVEES</sequence>
<dbReference type="FunFam" id="3.10.129.10:FF:000022">
    <property type="entry name" value="Phenylacetic acid degradation protein"/>
    <property type="match status" value="1"/>
</dbReference>
<dbReference type="InterPro" id="IPR006683">
    <property type="entry name" value="Thioestr_dom"/>
</dbReference>
<dbReference type="InterPro" id="IPR003736">
    <property type="entry name" value="PAAI_dom"/>
</dbReference>
<dbReference type="Pfam" id="PF03061">
    <property type="entry name" value="4HBT"/>
    <property type="match status" value="1"/>
</dbReference>
<evidence type="ECO:0000313" key="4">
    <source>
        <dbReference type="EMBL" id="SDS77938.1"/>
    </source>
</evidence>
<dbReference type="InterPro" id="IPR011973">
    <property type="entry name" value="PaaD"/>
</dbReference>
<proteinExistence type="inferred from homology"/>